<evidence type="ECO:0000313" key="7">
    <source>
        <dbReference type="Proteomes" id="UP000435138"/>
    </source>
</evidence>
<dbReference type="Proteomes" id="UP000435138">
    <property type="component" value="Unassembled WGS sequence"/>
</dbReference>
<dbReference type="Pfam" id="PF00126">
    <property type="entry name" value="HTH_1"/>
    <property type="match status" value="1"/>
</dbReference>
<dbReference type="InterPro" id="IPR005119">
    <property type="entry name" value="LysR_subst-bd"/>
</dbReference>
<keyword evidence="3" id="KW-0238">DNA-binding</keyword>
<evidence type="ECO:0000259" key="5">
    <source>
        <dbReference type="PROSITE" id="PS50931"/>
    </source>
</evidence>
<dbReference type="PANTHER" id="PTHR30346:SF30">
    <property type="entry name" value="SMALL NEUTRAL PROTEASE REGULATORY PROTEIN"/>
    <property type="match status" value="1"/>
</dbReference>
<evidence type="ECO:0000256" key="2">
    <source>
        <dbReference type="ARBA" id="ARBA00023015"/>
    </source>
</evidence>
<dbReference type="InterPro" id="IPR036390">
    <property type="entry name" value="WH_DNA-bd_sf"/>
</dbReference>
<gene>
    <name evidence="6" type="ORF">GAO09_21485</name>
</gene>
<dbReference type="GO" id="GO:0003700">
    <property type="term" value="F:DNA-binding transcription factor activity"/>
    <property type="evidence" value="ECO:0007669"/>
    <property type="project" value="InterPro"/>
</dbReference>
<sequence length="312" mass="34040">MAAPKTPRAAQFELRHLRYFIALVEERNFERAAIRLGIAQPGLSQQIRNLETLVGLPLLDRRKRAVQLTPSGQMLFDEARKIVAQTDAALAQLRRVGRGQTGKISIGYVASVAYAGVLTESLSSFRNAFPDIELQLVEMEMRMQLNKIAEGELDFGYIRPPVSVPAGVVTMTVLREPLVVALPENHPLASVEEVDLAALSAETFITPRQPADVGFHFNTLDACQAAGFEPNISATGRDFTTIASMVAVGLGAAVGPQSLSCLQSPGVRYLQLLRNRVSSDLAVAYRKTEGSAAVRAFIAHQRAKYAQVRQEE</sequence>
<dbReference type="Pfam" id="PF03466">
    <property type="entry name" value="LysR_substrate"/>
    <property type="match status" value="1"/>
</dbReference>
<protein>
    <submittedName>
        <fullName evidence="6">LysR family transcriptional regulator</fullName>
    </submittedName>
</protein>
<dbReference type="AlphaFoldDB" id="A0A6A8ABR9"/>
<keyword evidence="2" id="KW-0805">Transcription regulation</keyword>
<name>A0A6A8ABR9_9HYPH</name>
<dbReference type="PROSITE" id="PS50931">
    <property type="entry name" value="HTH_LYSR"/>
    <property type="match status" value="1"/>
</dbReference>
<dbReference type="Gene3D" id="1.10.10.10">
    <property type="entry name" value="Winged helix-like DNA-binding domain superfamily/Winged helix DNA-binding domain"/>
    <property type="match status" value="1"/>
</dbReference>
<accession>A0A6A8ABR9</accession>
<comment type="caution">
    <text evidence="6">The sequence shown here is derived from an EMBL/GenBank/DDBJ whole genome shotgun (WGS) entry which is preliminary data.</text>
</comment>
<dbReference type="InterPro" id="IPR036388">
    <property type="entry name" value="WH-like_DNA-bd_sf"/>
</dbReference>
<dbReference type="SUPFAM" id="SSF46785">
    <property type="entry name" value="Winged helix' DNA-binding domain"/>
    <property type="match status" value="1"/>
</dbReference>
<evidence type="ECO:0000256" key="1">
    <source>
        <dbReference type="ARBA" id="ARBA00009437"/>
    </source>
</evidence>
<evidence type="ECO:0000313" key="6">
    <source>
        <dbReference type="EMBL" id="MQY48612.1"/>
    </source>
</evidence>
<reference evidence="6 7" key="1">
    <citation type="submission" date="2019-11" db="EMBL/GenBank/DDBJ databases">
        <title>Genome analysis of Rhizobacterium cereale a novel genus and species isolated from maize roots in North Spain.</title>
        <authorList>
            <person name="Menendez E."/>
            <person name="Flores-Felix J.D."/>
            <person name="Ramirez-Bahena M.-H."/>
            <person name="Igual J.M."/>
            <person name="Garcia-Fraile P."/>
            <person name="Peix A."/>
            <person name="Velazquez E."/>
        </authorList>
    </citation>
    <scope>NUCLEOTIDE SEQUENCE [LARGE SCALE GENOMIC DNA]</scope>
    <source>
        <strain evidence="6 7">RZME27</strain>
    </source>
</reference>
<feature type="domain" description="HTH lysR-type" evidence="5">
    <location>
        <begin position="12"/>
        <end position="69"/>
    </location>
</feature>
<dbReference type="RefSeq" id="WP_153357314.1">
    <property type="nucleotide sequence ID" value="NZ_WIXI01000048.1"/>
</dbReference>
<dbReference type="FunFam" id="1.10.10.10:FF:000001">
    <property type="entry name" value="LysR family transcriptional regulator"/>
    <property type="match status" value="1"/>
</dbReference>
<keyword evidence="7" id="KW-1185">Reference proteome</keyword>
<dbReference type="InterPro" id="IPR000847">
    <property type="entry name" value="LysR_HTH_N"/>
</dbReference>
<dbReference type="EMBL" id="WIXI01000048">
    <property type="protein sequence ID" value="MQY48612.1"/>
    <property type="molecule type" value="Genomic_DNA"/>
</dbReference>
<evidence type="ECO:0000256" key="3">
    <source>
        <dbReference type="ARBA" id="ARBA00023125"/>
    </source>
</evidence>
<dbReference type="Gene3D" id="3.40.190.10">
    <property type="entry name" value="Periplasmic binding protein-like II"/>
    <property type="match status" value="2"/>
</dbReference>
<evidence type="ECO:0000256" key="4">
    <source>
        <dbReference type="ARBA" id="ARBA00023163"/>
    </source>
</evidence>
<dbReference type="CDD" id="cd08414">
    <property type="entry name" value="PBP2_LTTR_aromatics_like"/>
    <property type="match status" value="1"/>
</dbReference>
<dbReference type="GO" id="GO:0032993">
    <property type="term" value="C:protein-DNA complex"/>
    <property type="evidence" value="ECO:0007669"/>
    <property type="project" value="TreeGrafter"/>
</dbReference>
<proteinExistence type="inferred from homology"/>
<keyword evidence="4" id="KW-0804">Transcription</keyword>
<dbReference type="PANTHER" id="PTHR30346">
    <property type="entry name" value="TRANSCRIPTIONAL DUAL REGULATOR HCAR-RELATED"/>
    <property type="match status" value="1"/>
</dbReference>
<dbReference type="GO" id="GO:0003677">
    <property type="term" value="F:DNA binding"/>
    <property type="evidence" value="ECO:0007669"/>
    <property type="project" value="UniProtKB-KW"/>
</dbReference>
<organism evidence="6 7">
    <name type="scientific">Endobacterium cereale</name>
    <dbReference type="NCBI Taxonomy" id="2663029"/>
    <lineage>
        <taxon>Bacteria</taxon>
        <taxon>Pseudomonadati</taxon>
        <taxon>Pseudomonadota</taxon>
        <taxon>Alphaproteobacteria</taxon>
        <taxon>Hyphomicrobiales</taxon>
        <taxon>Rhizobiaceae</taxon>
        <taxon>Endobacterium</taxon>
    </lineage>
</organism>
<dbReference type="PRINTS" id="PR00039">
    <property type="entry name" value="HTHLYSR"/>
</dbReference>
<dbReference type="SUPFAM" id="SSF53850">
    <property type="entry name" value="Periplasmic binding protein-like II"/>
    <property type="match status" value="1"/>
</dbReference>
<comment type="similarity">
    <text evidence="1">Belongs to the LysR transcriptional regulatory family.</text>
</comment>